<dbReference type="InterPro" id="IPR007325">
    <property type="entry name" value="KFase/CYL"/>
</dbReference>
<protein>
    <submittedName>
        <fullName evidence="1">Cyclase family protein</fullName>
    </submittedName>
</protein>
<dbReference type="InterPro" id="IPR037175">
    <property type="entry name" value="KFase_sf"/>
</dbReference>
<keyword evidence="2" id="KW-1185">Reference proteome</keyword>
<reference evidence="2" key="1">
    <citation type="journal article" date="2019" name="Int. J. Syst. Evol. Microbiol.">
        <title>The Global Catalogue of Microorganisms (GCM) 10K type strain sequencing project: providing services to taxonomists for standard genome sequencing and annotation.</title>
        <authorList>
            <consortium name="The Broad Institute Genomics Platform"/>
            <consortium name="The Broad Institute Genome Sequencing Center for Infectious Disease"/>
            <person name="Wu L."/>
            <person name="Ma J."/>
        </authorList>
    </citation>
    <scope>NUCLEOTIDE SEQUENCE [LARGE SCALE GENOMIC DNA]</scope>
    <source>
        <strain evidence="2">CGMCC 4.7277</strain>
    </source>
</reference>
<dbReference type="PANTHER" id="PTHR34861:SF10">
    <property type="entry name" value="CYCLASE"/>
    <property type="match status" value="1"/>
</dbReference>
<evidence type="ECO:0000313" key="1">
    <source>
        <dbReference type="EMBL" id="MFC5521813.1"/>
    </source>
</evidence>
<comment type="caution">
    <text evidence="1">The sequence shown here is derived from an EMBL/GenBank/DDBJ whole genome shotgun (WGS) entry which is preliminary data.</text>
</comment>
<sequence length="351" mass="37763">MSAPAENPRWRRRPEGANWGEFGADDQIGRMNLVTPGKVLEGVREVRTGRTFSLSLPLDIPGGTALNANRLPPVLRPTLRQGRVNFNCLLNDGRPDVLSDDLAILHLQYSTQWDSLAHAGTRFDADGDGLPETRYYNGYSAADMRAPAGVEGCGIGPEAAPFASTSGAQALGIERLARTGVQGVAVMIDLQAHFGPGRTLVGYDGLRRMLDADGIEMRPGDMLCLHTGYAEALLDMRGQPDAAVLARTGAALDGHDERLLQWITDSGLAAIAADNLAVEEFPARRDDPCCSVLPLHQHCLVKLGIHLGELWRLTPLAKWLRVNGRHRFLLTAPPLDLPGAVGSPVTPVATV</sequence>
<evidence type="ECO:0000313" key="2">
    <source>
        <dbReference type="Proteomes" id="UP001596084"/>
    </source>
</evidence>
<dbReference type="SUPFAM" id="SSF102198">
    <property type="entry name" value="Putative cyclase"/>
    <property type="match status" value="1"/>
</dbReference>
<dbReference type="PANTHER" id="PTHR34861">
    <property type="match status" value="1"/>
</dbReference>
<dbReference type="Gene3D" id="3.50.30.50">
    <property type="entry name" value="Putative cyclase"/>
    <property type="match status" value="1"/>
</dbReference>
<dbReference type="Proteomes" id="UP001596084">
    <property type="component" value="Unassembled WGS sequence"/>
</dbReference>
<accession>A0ABW0QB87</accession>
<dbReference type="RefSeq" id="WP_068835276.1">
    <property type="nucleotide sequence ID" value="NZ_JBHSMX010000020.1"/>
</dbReference>
<dbReference type="EMBL" id="JBHSMX010000020">
    <property type="protein sequence ID" value="MFC5521813.1"/>
    <property type="molecule type" value="Genomic_DNA"/>
</dbReference>
<dbReference type="Pfam" id="PF04199">
    <property type="entry name" value="Cyclase"/>
    <property type="match status" value="1"/>
</dbReference>
<organism evidence="1 2">
    <name type="scientific">Polaromonas jejuensis</name>
    <dbReference type="NCBI Taxonomy" id="457502"/>
    <lineage>
        <taxon>Bacteria</taxon>
        <taxon>Pseudomonadati</taxon>
        <taxon>Pseudomonadota</taxon>
        <taxon>Betaproteobacteria</taxon>
        <taxon>Burkholderiales</taxon>
        <taxon>Comamonadaceae</taxon>
        <taxon>Polaromonas</taxon>
    </lineage>
</organism>
<name>A0ABW0QB87_9BURK</name>
<proteinExistence type="predicted"/>
<gene>
    <name evidence="1" type="ORF">ACFPP7_12965</name>
</gene>